<reference evidence="7" key="1">
    <citation type="journal article" date="2019" name="Int. J. Syst. Evol. Microbiol.">
        <title>The Global Catalogue of Microorganisms (GCM) 10K type strain sequencing project: providing services to taxonomists for standard genome sequencing and annotation.</title>
        <authorList>
            <consortium name="The Broad Institute Genomics Platform"/>
            <consortium name="The Broad Institute Genome Sequencing Center for Infectious Disease"/>
            <person name="Wu L."/>
            <person name="Ma J."/>
        </authorList>
    </citation>
    <scope>NUCLEOTIDE SEQUENCE [LARGE SCALE GENOMIC DNA]</scope>
    <source>
        <strain evidence="7">KCTC 52490</strain>
    </source>
</reference>
<dbReference type="SUPFAM" id="SSF63829">
    <property type="entry name" value="Calcium-dependent phosphotriesterase"/>
    <property type="match status" value="1"/>
</dbReference>
<comment type="caution">
    <text evidence="6">The sequence shown here is derived from an EMBL/GenBank/DDBJ whole genome shotgun (WGS) entry which is preliminary data.</text>
</comment>
<dbReference type="InterPro" id="IPR016024">
    <property type="entry name" value="ARM-type_fold"/>
</dbReference>
<sequence length="1011" mass="111550">MKKFINRFPRLLPVYLSLFLMVLYSGYRIMPQNTDEGPVSPKDALATFELEPGFKIELLVSEPLVASPVDMEIDEFGRLYVVEMPGYPLDKSGTGRIKLVSDSDGDGKMDKSTVFAEGLVLPNGILRWKKGVLITDAPNVLYLEDTDGDGKADVRDTLMTGFSLSNPHVNVNNPIYGLDNWIHLAHVGAIGTRKYGTEFGDEGTEIRFTGQQDSPRLPKNADGHNVRFRPESNQLEMESGRSQFGHTFDRWGHHFLTFNSNHIYEEAIAAQYLKRNPDMLISDATQMISDHGRAAEVFQITKNPDRQLFTPVGLTTSSSGMTAYLGGAFPAPFDGNVTFVAESVSNLVHADVIKDKGASFVASRLRANREFLASTDSWSRPVNMYVGPDGALYVLDYYRQIIEHPEWMSDEALQGVNLYNGYDMGRIYRVTPTNAKSAEWTKGLKLGNATDEELVAYLANPNLWWRINAQRLLVDHDNKAVIPSLVKMCGNQAPLGRLHALWTLQGMKALSPELIRKALKDPEAGIRENGIKLAEMQLDQLANDLPSLQNDPDPKVRYQLLCTLGFVNTPQAGTTRQKILFGDLGDDWVQIAALSANASQTAPLLKTFINSYKADNPAYATMLQRLAGIVGAGTDIDLIRGLIGKAVAMEPGKRFTGATPLLTGLTNGLKRKKIDFTQLGTEQKQLITSVFSYPSTDVRNASLQLLKVIGVNDPASLKAGMQKAADIATNRKLSDEKRSEAINFMTLGDPAPYAQLLEKSIVPQEQPAVQLAALKVLSQIPDMTVANYVLKQWDALTPEIRDAALNTFLANPERVTLLLNAVEAKQVKPEQVGWSRSVQLMSLSDATLRDKARALLNMKERQKVNKDYQEALSMTGDVGKGKLVYIENCSLCHQVRGKIGVSYGPDLGTVHNWVSRDLVANILDPSLSIAPGFDLWEVLLNDGDPLQGMIVSETSAAIKLRVSPGVEKTINRQDIKSLKVLNMSVMPVLSSQLDQQKMADLIAFLKNSKSE</sequence>
<dbReference type="Pfam" id="PF23500">
    <property type="entry name" value="DUF7133"/>
    <property type="match status" value="1"/>
</dbReference>
<dbReference type="Proteomes" id="UP001597512">
    <property type="component" value="Unassembled WGS sequence"/>
</dbReference>
<dbReference type="InterPro" id="IPR009056">
    <property type="entry name" value="Cyt_c-like_dom"/>
</dbReference>
<evidence type="ECO:0000313" key="7">
    <source>
        <dbReference type="Proteomes" id="UP001597512"/>
    </source>
</evidence>
<dbReference type="Gene3D" id="2.120.10.30">
    <property type="entry name" value="TolB, C-terminal domain"/>
    <property type="match status" value="1"/>
</dbReference>
<dbReference type="InterPro" id="IPR013427">
    <property type="entry name" value="Haem-bd_dom_put"/>
</dbReference>
<dbReference type="InterPro" id="IPR036909">
    <property type="entry name" value="Cyt_c-like_dom_sf"/>
</dbReference>
<dbReference type="SUPFAM" id="SSF48371">
    <property type="entry name" value="ARM repeat"/>
    <property type="match status" value="1"/>
</dbReference>
<dbReference type="PROSITE" id="PS51007">
    <property type="entry name" value="CYTC"/>
    <property type="match status" value="1"/>
</dbReference>
<name>A0ABW6AHM7_9BACT</name>
<dbReference type="EMBL" id="JBHUOM010000004">
    <property type="protein sequence ID" value="MFD2934652.1"/>
    <property type="molecule type" value="Genomic_DNA"/>
</dbReference>
<dbReference type="Gene3D" id="1.25.10.10">
    <property type="entry name" value="Leucine-rich Repeat Variant"/>
    <property type="match status" value="1"/>
</dbReference>
<dbReference type="RefSeq" id="WP_381501061.1">
    <property type="nucleotide sequence ID" value="NZ_JBHUOM010000004.1"/>
</dbReference>
<organism evidence="6 7">
    <name type="scientific">Spirosoma flavum</name>
    <dbReference type="NCBI Taxonomy" id="2048557"/>
    <lineage>
        <taxon>Bacteria</taxon>
        <taxon>Pseudomonadati</taxon>
        <taxon>Bacteroidota</taxon>
        <taxon>Cytophagia</taxon>
        <taxon>Cytophagales</taxon>
        <taxon>Cytophagaceae</taxon>
        <taxon>Spirosoma</taxon>
    </lineage>
</organism>
<accession>A0ABW6AHM7</accession>
<feature type="domain" description="Cytochrome c" evidence="5">
    <location>
        <begin position="876"/>
        <end position="1009"/>
    </location>
</feature>
<evidence type="ECO:0000256" key="4">
    <source>
        <dbReference type="PROSITE-ProRule" id="PRU00433"/>
    </source>
</evidence>
<evidence type="ECO:0000256" key="1">
    <source>
        <dbReference type="ARBA" id="ARBA00022617"/>
    </source>
</evidence>
<dbReference type="NCBIfam" id="TIGR02604">
    <property type="entry name" value="Piru_Ver_Nterm"/>
    <property type="match status" value="1"/>
</dbReference>
<dbReference type="InterPro" id="IPR013428">
    <property type="entry name" value="Membrane-bound_put_N"/>
</dbReference>
<dbReference type="PANTHER" id="PTHR33546:SF1">
    <property type="entry name" value="LARGE, MULTIFUNCTIONAL SECRETED PROTEIN"/>
    <property type="match status" value="1"/>
</dbReference>
<keyword evidence="2 4" id="KW-0479">Metal-binding</keyword>
<dbReference type="InterPro" id="IPR011989">
    <property type="entry name" value="ARM-like"/>
</dbReference>
<dbReference type="SUPFAM" id="SSF46626">
    <property type="entry name" value="Cytochrome c"/>
    <property type="match status" value="1"/>
</dbReference>
<keyword evidence="3 4" id="KW-0408">Iron</keyword>
<keyword evidence="7" id="KW-1185">Reference proteome</keyword>
<proteinExistence type="predicted"/>
<gene>
    <name evidence="6" type="ORF">ACFS25_12730</name>
</gene>
<dbReference type="NCBIfam" id="TIGR02603">
    <property type="entry name" value="CxxCH_TIGR02603"/>
    <property type="match status" value="1"/>
</dbReference>
<dbReference type="InterPro" id="IPR011042">
    <property type="entry name" value="6-blade_b-propeller_TolB-like"/>
</dbReference>
<dbReference type="Gene3D" id="1.10.760.10">
    <property type="entry name" value="Cytochrome c-like domain"/>
    <property type="match status" value="1"/>
</dbReference>
<evidence type="ECO:0000313" key="6">
    <source>
        <dbReference type="EMBL" id="MFD2934652.1"/>
    </source>
</evidence>
<keyword evidence="1 4" id="KW-0349">Heme</keyword>
<dbReference type="PANTHER" id="PTHR33546">
    <property type="entry name" value="LARGE, MULTIFUNCTIONAL SECRETED PROTEIN-RELATED"/>
    <property type="match status" value="1"/>
</dbReference>
<protein>
    <submittedName>
        <fullName evidence="6">PVC-type heme-binding CxxCH protein</fullName>
    </submittedName>
</protein>
<evidence type="ECO:0000256" key="2">
    <source>
        <dbReference type="ARBA" id="ARBA00022723"/>
    </source>
</evidence>
<evidence type="ECO:0000259" key="5">
    <source>
        <dbReference type="PROSITE" id="PS51007"/>
    </source>
</evidence>
<evidence type="ECO:0000256" key="3">
    <source>
        <dbReference type="ARBA" id="ARBA00023004"/>
    </source>
</evidence>
<dbReference type="InterPro" id="IPR055557">
    <property type="entry name" value="DUF7133"/>
</dbReference>